<evidence type="ECO:0000259" key="5">
    <source>
        <dbReference type="PROSITE" id="PS50113"/>
    </source>
</evidence>
<feature type="compositionally biased region" description="Polar residues" evidence="4">
    <location>
        <begin position="385"/>
        <end position="395"/>
    </location>
</feature>
<evidence type="ECO:0000313" key="6">
    <source>
        <dbReference type="EMBL" id="KAF2022268.1"/>
    </source>
</evidence>
<evidence type="ECO:0000256" key="2">
    <source>
        <dbReference type="ARBA" id="ARBA00022643"/>
    </source>
</evidence>
<sequence length="533" mass="59072">SSADSVISYESSASSVATQNLVPLQQKGAAEEFERLSPLLEDDPASFDLLASHDLDAGRGGFSLEAHSEQLFSKEHLQAIFQDTPSLLRFTAFLSAARPASVPVLIYYLDALKAMKAINYANAVAEALEPLEGHAFTENSARPTVNAILEERARQAFDVLVREDLPAFITNILIQVVSVSIRKRVTGNLPPLLREASEGLAEVFCLTDPSRADNPIIFASEEFHRTTQYGVSYAIGRNCRFLQGPKTNRYSTARLREAVKEGKEVNELFLNYRRDGSPFMNLLMMAPLLDSRGIIRYFIGAQVDVSNLVKECAGLDAFQRMLEVQEGNAPAEEPKDEFQELSEMFNNAELDTVRKFGGNMHREHVDDERDDVSMRNRPRLLIKDPSNSDTETTVAPSPKAEGRLSGVYKHYLLIRPYPSLRILFTSPSLRVPGVLQSRFLDRIGGSSRVRDSVAEALADGTRGVTAKIRWLSTAAPSLADRSEEGRPRWIHCTPLLGQSGSVGVWMVVLVDDEKVPGPVRRFRQAPPVASDVR</sequence>
<dbReference type="GO" id="GO:0005634">
    <property type="term" value="C:nucleus"/>
    <property type="evidence" value="ECO:0007669"/>
    <property type="project" value="TreeGrafter"/>
</dbReference>
<evidence type="ECO:0000256" key="4">
    <source>
        <dbReference type="SAM" id="MobiDB-lite"/>
    </source>
</evidence>
<dbReference type="InterPro" id="IPR035965">
    <property type="entry name" value="PAS-like_dom_sf"/>
</dbReference>
<organism evidence="6 7">
    <name type="scientific">Aaosphaeria arxii CBS 175.79</name>
    <dbReference type="NCBI Taxonomy" id="1450172"/>
    <lineage>
        <taxon>Eukaryota</taxon>
        <taxon>Fungi</taxon>
        <taxon>Dikarya</taxon>
        <taxon>Ascomycota</taxon>
        <taxon>Pezizomycotina</taxon>
        <taxon>Dothideomycetes</taxon>
        <taxon>Pleosporomycetidae</taxon>
        <taxon>Pleosporales</taxon>
        <taxon>Pleosporales incertae sedis</taxon>
        <taxon>Aaosphaeria</taxon>
    </lineage>
</organism>
<feature type="region of interest" description="Disordered" evidence="4">
    <location>
        <begin position="364"/>
        <end position="400"/>
    </location>
</feature>
<feature type="compositionally biased region" description="Basic and acidic residues" evidence="4">
    <location>
        <begin position="364"/>
        <end position="374"/>
    </location>
</feature>
<dbReference type="PANTHER" id="PTHR47429:SF9">
    <property type="entry name" value="PAS DOMAIN-CONTAINING PROTEIN"/>
    <property type="match status" value="1"/>
</dbReference>
<keyword evidence="2" id="KW-0288">FMN</keyword>
<dbReference type="PANTHER" id="PTHR47429">
    <property type="entry name" value="PROTEIN TWIN LOV 1"/>
    <property type="match status" value="1"/>
</dbReference>
<proteinExistence type="predicted"/>
<dbReference type="PROSITE" id="PS50113">
    <property type="entry name" value="PAC"/>
    <property type="match status" value="1"/>
</dbReference>
<feature type="non-terminal residue" evidence="6">
    <location>
        <position position="1"/>
    </location>
</feature>
<protein>
    <recommendedName>
        <fullName evidence="5">PAC domain-containing protein</fullName>
    </recommendedName>
</protein>
<dbReference type="Pfam" id="PF13426">
    <property type="entry name" value="PAS_9"/>
    <property type="match status" value="1"/>
</dbReference>
<reference evidence="6" key="1">
    <citation type="journal article" date="2020" name="Stud. Mycol.">
        <title>101 Dothideomycetes genomes: a test case for predicting lifestyles and emergence of pathogens.</title>
        <authorList>
            <person name="Haridas S."/>
            <person name="Albert R."/>
            <person name="Binder M."/>
            <person name="Bloem J."/>
            <person name="Labutti K."/>
            <person name="Salamov A."/>
            <person name="Andreopoulos B."/>
            <person name="Baker S."/>
            <person name="Barry K."/>
            <person name="Bills G."/>
            <person name="Bluhm B."/>
            <person name="Cannon C."/>
            <person name="Castanera R."/>
            <person name="Culley D."/>
            <person name="Daum C."/>
            <person name="Ezra D."/>
            <person name="Gonzalez J."/>
            <person name="Henrissat B."/>
            <person name="Kuo A."/>
            <person name="Liang C."/>
            <person name="Lipzen A."/>
            <person name="Lutzoni F."/>
            <person name="Magnuson J."/>
            <person name="Mondo S."/>
            <person name="Nolan M."/>
            <person name="Ohm R."/>
            <person name="Pangilinan J."/>
            <person name="Park H.-J."/>
            <person name="Ramirez L."/>
            <person name="Alfaro M."/>
            <person name="Sun H."/>
            <person name="Tritt A."/>
            <person name="Yoshinaga Y."/>
            <person name="Zwiers L.-H."/>
            <person name="Turgeon B."/>
            <person name="Goodwin S."/>
            <person name="Spatafora J."/>
            <person name="Crous P."/>
            <person name="Grigoriev I."/>
        </authorList>
    </citation>
    <scope>NUCLEOTIDE SEQUENCE</scope>
    <source>
        <strain evidence="6">CBS 175.79</strain>
    </source>
</reference>
<name>A0A6A5YA07_9PLEO</name>
<evidence type="ECO:0000313" key="7">
    <source>
        <dbReference type="Proteomes" id="UP000799778"/>
    </source>
</evidence>
<dbReference type="EMBL" id="ML978066">
    <property type="protein sequence ID" value="KAF2022268.1"/>
    <property type="molecule type" value="Genomic_DNA"/>
</dbReference>
<keyword evidence="3" id="KW-0157">Chromophore</keyword>
<keyword evidence="7" id="KW-1185">Reference proteome</keyword>
<gene>
    <name evidence="6" type="ORF">BU24DRAFT_332765</name>
</gene>
<dbReference type="AlphaFoldDB" id="A0A6A5YA07"/>
<evidence type="ECO:0000256" key="3">
    <source>
        <dbReference type="ARBA" id="ARBA00022991"/>
    </source>
</evidence>
<keyword evidence="1" id="KW-0285">Flavoprotein</keyword>
<evidence type="ECO:0000256" key="1">
    <source>
        <dbReference type="ARBA" id="ARBA00022630"/>
    </source>
</evidence>
<dbReference type="Gene3D" id="3.30.450.20">
    <property type="entry name" value="PAS domain"/>
    <property type="match status" value="1"/>
</dbReference>
<dbReference type="InterPro" id="IPR000700">
    <property type="entry name" value="PAS-assoc_C"/>
</dbReference>
<dbReference type="InterPro" id="IPR000014">
    <property type="entry name" value="PAS"/>
</dbReference>
<dbReference type="SUPFAM" id="SSF55785">
    <property type="entry name" value="PYP-like sensor domain (PAS domain)"/>
    <property type="match status" value="1"/>
</dbReference>
<dbReference type="OrthoDB" id="447251at2759"/>
<dbReference type="Proteomes" id="UP000799778">
    <property type="component" value="Unassembled WGS sequence"/>
</dbReference>
<feature type="domain" description="PAC" evidence="5">
    <location>
        <begin position="263"/>
        <end position="317"/>
    </location>
</feature>
<accession>A0A6A5YA07</accession>
<dbReference type="RefSeq" id="XP_033390607.1">
    <property type="nucleotide sequence ID" value="XM_033523047.1"/>
</dbReference>
<dbReference type="GeneID" id="54280444"/>
<feature type="non-terminal residue" evidence="6">
    <location>
        <position position="533"/>
    </location>
</feature>